<dbReference type="EMBL" id="JAHRIN010025272">
    <property type="protein sequence ID" value="MEQ2199415.1"/>
    <property type="molecule type" value="Genomic_DNA"/>
</dbReference>
<proteinExistence type="predicted"/>
<name>A0ABV0QUD5_9TELE</name>
<comment type="caution">
    <text evidence="2">The sequence shown here is derived from an EMBL/GenBank/DDBJ whole genome shotgun (WGS) entry which is preliminary data.</text>
</comment>
<sequence>PGGSEATLEPAPHPVWQQHWKPLGCPALSLLHGFLHHRGAGLLHHRRSHRTHERKGLPRHRRVHPEVGQHLRLTPAPFLTLSIPPLSSCVMRGDMGNSL</sequence>
<keyword evidence="3" id="KW-1185">Reference proteome</keyword>
<evidence type="ECO:0000313" key="3">
    <source>
        <dbReference type="Proteomes" id="UP001434883"/>
    </source>
</evidence>
<reference evidence="2 3" key="1">
    <citation type="submission" date="2021-06" db="EMBL/GenBank/DDBJ databases">
        <authorList>
            <person name="Palmer J.M."/>
        </authorList>
    </citation>
    <scope>NUCLEOTIDE SEQUENCE [LARGE SCALE GENOMIC DNA]</scope>
    <source>
        <strain evidence="2 3">XC_2019</strain>
        <tissue evidence="2">Muscle</tissue>
    </source>
</reference>
<feature type="region of interest" description="Disordered" evidence="1">
    <location>
        <begin position="42"/>
        <end position="62"/>
    </location>
</feature>
<feature type="non-terminal residue" evidence="2">
    <location>
        <position position="1"/>
    </location>
</feature>
<organism evidence="2 3">
    <name type="scientific">Xenoophorus captivus</name>
    <dbReference type="NCBI Taxonomy" id="1517983"/>
    <lineage>
        <taxon>Eukaryota</taxon>
        <taxon>Metazoa</taxon>
        <taxon>Chordata</taxon>
        <taxon>Craniata</taxon>
        <taxon>Vertebrata</taxon>
        <taxon>Euteleostomi</taxon>
        <taxon>Actinopterygii</taxon>
        <taxon>Neopterygii</taxon>
        <taxon>Teleostei</taxon>
        <taxon>Neoteleostei</taxon>
        <taxon>Acanthomorphata</taxon>
        <taxon>Ovalentaria</taxon>
        <taxon>Atherinomorphae</taxon>
        <taxon>Cyprinodontiformes</taxon>
        <taxon>Goodeidae</taxon>
        <taxon>Xenoophorus</taxon>
    </lineage>
</organism>
<dbReference type="Proteomes" id="UP001434883">
    <property type="component" value="Unassembled WGS sequence"/>
</dbReference>
<evidence type="ECO:0000313" key="2">
    <source>
        <dbReference type="EMBL" id="MEQ2199415.1"/>
    </source>
</evidence>
<accession>A0ABV0QUD5</accession>
<gene>
    <name evidence="2" type="ORF">XENOCAPTIV_026063</name>
</gene>
<evidence type="ECO:0000256" key="1">
    <source>
        <dbReference type="SAM" id="MobiDB-lite"/>
    </source>
</evidence>
<protein>
    <submittedName>
        <fullName evidence="2">Uncharacterized protein</fullName>
    </submittedName>
</protein>